<sequence length="384" mass="42736">MLPLSIPRFPFPPSPPSWYAGHMAAFVNSLPKLLSTTSIVLEVRDARLPLTSVNPAFETALRRYWASAELEGKERIIIYAKRDLAERRYEEPLKTMFKKFANQRVMFANTGQRGDVRRVLDAITNIAENNKETHPRAEVLVVGMPNVGKSSLLNALRSSGIQKGKAFRTSATAGLTRKFTGHVKIHEEPDIYVSDTPGVMVPYLGRGEAGSEKGMKLAVTAGIKESLYDPELLASYLLHILPIKANMPFDLPHPYRGLLPEYGGSFANLVPPSHDQTPLLEALAQRLGRVRKGGFPNTNLAAIWLLDWFRKGGAGRWTSDFESAGGLKGVEETVRQWVEQGMGIIGEGESSQNQERRKKIEERRQKRLEKWKKTHGTRAVAAAA</sequence>
<dbReference type="GO" id="GO:0003924">
    <property type="term" value="F:GTPase activity"/>
    <property type="evidence" value="ECO:0007669"/>
    <property type="project" value="TreeGrafter"/>
</dbReference>
<gene>
    <name evidence="5" type="ORF">DACRYDRAFT_83058</name>
</gene>
<evidence type="ECO:0000313" key="5">
    <source>
        <dbReference type="EMBL" id="EJT99146.1"/>
    </source>
</evidence>
<keyword evidence="1" id="KW-0547">Nucleotide-binding</keyword>
<organism evidence="5 6">
    <name type="scientific">Dacryopinax primogenitus (strain DJM 731)</name>
    <name type="common">Brown rot fungus</name>
    <dbReference type="NCBI Taxonomy" id="1858805"/>
    <lineage>
        <taxon>Eukaryota</taxon>
        <taxon>Fungi</taxon>
        <taxon>Dikarya</taxon>
        <taxon>Basidiomycota</taxon>
        <taxon>Agaricomycotina</taxon>
        <taxon>Dacrymycetes</taxon>
        <taxon>Dacrymycetales</taxon>
        <taxon>Dacrymycetaceae</taxon>
        <taxon>Dacryopinax</taxon>
    </lineage>
</organism>
<dbReference type="AlphaFoldDB" id="M5G014"/>
<keyword evidence="2" id="KW-0342">GTP-binding</keyword>
<feature type="compositionally biased region" description="Basic residues" evidence="3">
    <location>
        <begin position="365"/>
        <end position="376"/>
    </location>
</feature>
<dbReference type="Proteomes" id="UP000030653">
    <property type="component" value="Unassembled WGS sequence"/>
</dbReference>
<reference evidence="5 6" key="1">
    <citation type="journal article" date="2012" name="Science">
        <title>The Paleozoic origin of enzymatic lignin decomposition reconstructed from 31 fungal genomes.</title>
        <authorList>
            <person name="Floudas D."/>
            <person name="Binder M."/>
            <person name="Riley R."/>
            <person name="Barry K."/>
            <person name="Blanchette R.A."/>
            <person name="Henrissat B."/>
            <person name="Martinez A.T."/>
            <person name="Otillar R."/>
            <person name="Spatafora J.W."/>
            <person name="Yadav J.S."/>
            <person name="Aerts A."/>
            <person name="Benoit I."/>
            <person name="Boyd A."/>
            <person name="Carlson A."/>
            <person name="Copeland A."/>
            <person name="Coutinho P.M."/>
            <person name="de Vries R.P."/>
            <person name="Ferreira P."/>
            <person name="Findley K."/>
            <person name="Foster B."/>
            <person name="Gaskell J."/>
            <person name="Glotzer D."/>
            <person name="Gorecki P."/>
            <person name="Heitman J."/>
            <person name="Hesse C."/>
            <person name="Hori C."/>
            <person name="Igarashi K."/>
            <person name="Jurgens J.A."/>
            <person name="Kallen N."/>
            <person name="Kersten P."/>
            <person name="Kohler A."/>
            <person name="Kuees U."/>
            <person name="Kumar T.K.A."/>
            <person name="Kuo A."/>
            <person name="LaButti K."/>
            <person name="Larrondo L.F."/>
            <person name="Lindquist E."/>
            <person name="Ling A."/>
            <person name="Lombard V."/>
            <person name="Lucas S."/>
            <person name="Lundell T."/>
            <person name="Martin R."/>
            <person name="McLaughlin D.J."/>
            <person name="Morgenstern I."/>
            <person name="Morin E."/>
            <person name="Murat C."/>
            <person name="Nagy L.G."/>
            <person name="Nolan M."/>
            <person name="Ohm R.A."/>
            <person name="Patyshakuliyeva A."/>
            <person name="Rokas A."/>
            <person name="Ruiz-Duenas F.J."/>
            <person name="Sabat G."/>
            <person name="Salamov A."/>
            <person name="Samejima M."/>
            <person name="Schmutz J."/>
            <person name="Slot J.C."/>
            <person name="St John F."/>
            <person name="Stenlid J."/>
            <person name="Sun H."/>
            <person name="Sun S."/>
            <person name="Syed K."/>
            <person name="Tsang A."/>
            <person name="Wiebenga A."/>
            <person name="Young D."/>
            <person name="Pisabarro A."/>
            <person name="Eastwood D.C."/>
            <person name="Martin F."/>
            <person name="Cullen D."/>
            <person name="Grigoriev I.V."/>
            <person name="Hibbett D.S."/>
        </authorList>
    </citation>
    <scope>NUCLEOTIDE SEQUENCE [LARGE SCALE GENOMIC DNA]</scope>
    <source>
        <strain evidence="5 6">DJM-731 SS1</strain>
    </source>
</reference>
<name>M5G014_DACPD</name>
<dbReference type="PANTHER" id="PTHR45782">
    <property type="entry name" value="MITOCHONDRIAL RIBOSOME-ASSOCIATED GTPASE 1"/>
    <property type="match status" value="1"/>
</dbReference>
<dbReference type="InterPro" id="IPR027417">
    <property type="entry name" value="P-loop_NTPase"/>
</dbReference>
<dbReference type="PANTHER" id="PTHR45782:SF4">
    <property type="entry name" value="MITOCHONDRIAL RIBOSOME-ASSOCIATED GTPASE 1"/>
    <property type="match status" value="1"/>
</dbReference>
<evidence type="ECO:0000259" key="4">
    <source>
        <dbReference type="Pfam" id="PF01926"/>
    </source>
</evidence>
<feature type="compositionally biased region" description="Basic and acidic residues" evidence="3">
    <location>
        <begin position="354"/>
        <end position="364"/>
    </location>
</feature>
<dbReference type="Gene3D" id="3.40.50.300">
    <property type="entry name" value="P-loop containing nucleotide triphosphate hydrolases"/>
    <property type="match status" value="1"/>
</dbReference>
<evidence type="ECO:0000256" key="1">
    <source>
        <dbReference type="ARBA" id="ARBA00022741"/>
    </source>
</evidence>
<dbReference type="OrthoDB" id="269151at2759"/>
<dbReference type="Gene3D" id="1.10.1580.10">
    <property type="match status" value="1"/>
</dbReference>
<feature type="region of interest" description="Disordered" evidence="3">
    <location>
        <begin position="343"/>
        <end position="384"/>
    </location>
</feature>
<protein>
    <submittedName>
        <fullName evidence="5">p-loop containing nucleoside triphosphate hydrolase protein</fullName>
    </submittedName>
</protein>
<dbReference type="Pfam" id="PF01926">
    <property type="entry name" value="MMR_HSR1"/>
    <property type="match status" value="1"/>
</dbReference>
<accession>M5G014</accession>
<dbReference type="GO" id="GO:0005739">
    <property type="term" value="C:mitochondrion"/>
    <property type="evidence" value="ECO:0007669"/>
    <property type="project" value="TreeGrafter"/>
</dbReference>
<evidence type="ECO:0000256" key="2">
    <source>
        <dbReference type="ARBA" id="ARBA00023134"/>
    </source>
</evidence>
<dbReference type="InterPro" id="IPR006073">
    <property type="entry name" value="GTP-bd"/>
</dbReference>
<dbReference type="HOGENOM" id="CLU_011106_0_1_1"/>
<evidence type="ECO:0000256" key="3">
    <source>
        <dbReference type="SAM" id="MobiDB-lite"/>
    </source>
</evidence>
<proteinExistence type="predicted"/>
<dbReference type="SUPFAM" id="SSF52540">
    <property type="entry name" value="P-loop containing nucleoside triphosphate hydrolases"/>
    <property type="match status" value="1"/>
</dbReference>
<dbReference type="OMA" id="GVLWPKF"/>
<keyword evidence="6" id="KW-1185">Reference proteome</keyword>
<keyword evidence="5" id="KW-0378">Hydrolase</keyword>
<dbReference type="EMBL" id="JH795871">
    <property type="protein sequence ID" value="EJT99146.1"/>
    <property type="molecule type" value="Genomic_DNA"/>
</dbReference>
<feature type="domain" description="G" evidence="4">
    <location>
        <begin position="138"/>
        <end position="218"/>
    </location>
</feature>
<dbReference type="GO" id="GO:0032543">
    <property type="term" value="P:mitochondrial translation"/>
    <property type="evidence" value="ECO:0007669"/>
    <property type="project" value="TreeGrafter"/>
</dbReference>
<dbReference type="GeneID" id="63691671"/>
<dbReference type="STRING" id="1858805.M5G014"/>
<dbReference type="GO" id="GO:0005525">
    <property type="term" value="F:GTP binding"/>
    <property type="evidence" value="ECO:0007669"/>
    <property type="project" value="UniProtKB-KW"/>
</dbReference>
<dbReference type="RefSeq" id="XP_040626044.1">
    <property type="nucleotide sequence ID" value="XM_040776609.1"/>
</dbReference>
<dbReference type="InterPro" id="IPR023179">
    <property type="entry name" value="GTP-bd_ortho_bundle_sf"/>
</dbReference>
<evidence type="ECO:0000313" key="6">
    <source>
        <dbReference type="Proteomes" id="UP000030653"/>
    </source>
</evidence>